<feature type="region of interest" description="Disordered" evidence="1">
    <location>
        <begin position="99"/>
        <end position="133"/>
    </location>
</feature>
<gene>
    <name evidence="2" type="ORF">Ahu01nite_076000</name>
</gene>
<comment type="caution">
    <text evidence="2">The sequence shown here is derived from an EMBL/GenBank/DDBJ whole genome shotgun (WGS) entry which is preliminary data.</text>
</comment>
<evidence type="ECO:0000313" key="3">
    <source>
        <dbReference type="Proteomes" id="UP000603200"/>
    </source>
</evidence>
<dbReference type="EMBL" id="BOMN01000111">
    <property type="protein sequence ID" value="GIE24498.1"/>
    <property type="molecule type" value="Genomic_DNA"/>
</dbReference>
<dbReference type="Proteomes" id="UP000603200">
    <property type="component" value="Unassembled WGS sequence"/>
</dbReference>
<reference evidence="2 3" key="1">
    <citation type="submission" date="2021-01" db="EMBL/GenBank/DDBJ databases">
        <title>Whole genome shotgun sequence of Actinoplanes humidus NBRC 14915.</title>
        <authorList>
            <person name="Komaki H."/>
            <person name="Tamura T."/>
        </authorList>
    </citation>
    <scope>NUCLEOTIDE SEQUENCE [LARGE SCALE GENOMIC DNA]</scope>
    <source>
        <strain evidence="2 3">NBRC 14915</strain>
    </source>
</reference>
<keyword evidence="3" id="KW-1185">Reference proteome</keyword>
<proteinExistence type="predicted"/>
<name>A0ABQ4A102_9ACTN</name>
<accession>A0ABQ4A102</accession>
<organism evidence="2 3">
    <name type="scientific">Winogradskya humida</name>
    <dbReference type="NCBI Taxonomy" id="113566"/>
    <lineage>
        <taxon>Bacteria</taxon>
        <taxon>Bacillati</taxon>
        <taxon>Actinomycetota</taxon>
        <taxon>Actinomycetes</taxon>
        <taxon>Micromonosporales</taxon>
        <taxon>Micromonosporaceae</taxon>
        <taxon>Winogradskya</taxon>
    </lineage>
</organism>
<protein>
    <submittedName>
        <fullName evidence="2">Uncharacterized protein</fullName>
    </submittedName>
</protein>
<evidence type="ECO:0000256" key="1">
    <source>
        <dbReference type="SAM" id="MobiDB-lite"/>
    </source>
</evidence>
<evidence type="ECO:0000313" key="2">
    <source>
        <dbReference type="EMBL" id="GIE24498.1"/>
    </source>
</evidence>
<sequence>MSIAAYTPRRTVTRCRTPCGAGRRDPAEASIGAVWAADSPDQSVPYGPGSTIVTFGPSGASSADSASLSPSSAHVPVRLGQISQVFRVSCRRRDPVAAFEGGLAQTRPKPRDAPVMNHVGPSGGNRQPAPWRG</sequence>